<dbReference type="Gene3D" id="2.60.120.260">
    <property type="entry name" value="Galactose-binding domain-like"/>
    <property type="match status" value="1"/>
</dbReference>
<feature type="signal peptide" evidence="2">
    <location>
        <begin position="1"/>
        <end position="23"/>
    </location>
</feature>
<feature type="domain" description="Xaa-Pro dipeptidyl-peptidase C-terminal" evidence="3">
    <location>
        <begin position="357"/>
        <end position="621"/>
    </location>
</feature>
<dbReference type="SUPFAM" id="SSF49785">
    <property type="entry name" value="Galactose-binding domain-like"/>
    <property type="match status" value="1"/>
</dbReference>
<reference evidence="4 5" key="1">
    <citation type="submission" date="2022-03" db="EMBL/GenBank/DDBJ databases">
        <title>Parabacteroides sp. nov. isolated from swine feces.</title>
        <authorList>
            <person name="Bak J.E."/>
        </authorList>
    </citation>
    <scope>NUCLEOTIDE SEQUENCE [LARGE SCALE GENOMIC DNA]</scope>
    <source>
        <strain evidence="4 5">AGMB00274</strain>
    </source>
</reference>
<feature type="chain" id="PRO_5047528858" evidence="2">
    <location>
        <begin position="24"/>
        <end position="626"/>
    </location>
</feature>
<proteinExistence type="predicted"/>
<evidence type="ECO:0000259" key="3">
    <source>
        <dbReference type="SMART" id="SM00939"/>
    </source>
</evidence>
<dbReference type="PANTHER" id="PTHR43056:SF10">
    <property type="entry name" value="COCE_NOND FAMILY, PUTATIVE (AFU_ORTHOLOGUE AFUA_7G00600)-RELATED"/>
    <property type="match status" value="1"/>
</dbReference>
<dbReference type="Proteomes" id="UP001165444">
    <property type="component" value="Unassembled WGS sequence"/>
</dbReference>
<dbReference type="InterPro" id="IPR005674">
    <property type="entry name" value="CocE/Ser_esterase"/>
</dbReference>
<keyword evidence="2" id="KW-0732">Signal</keyword>
<dbReference type="GO" id="GO:0016787">
    <property type="term" value="F:hydrolase activity"/>
    <property type="evidence" value="ECO:0007669"/>
    <property type="project" value="UniProtKB-KW"/>
</dbReference>
<comment type="caution">
    <text evidence="4">The sequence shown here is derived from an EMBL/GenBank/DDBJ whole genome shotgun (WGS) entry which is preliminary data.</text>
</comment>
<dbReference type="Gene3D" id="1.10.3020.10">
    <property type="entry name" value="alpha-amino acid ester hydrolase ( Helical cap domain)"/>
    <property type="match status" value="1"/>
</dbReference>
<dbReference type="InterPro" id="IPR000383">
    <property type="entry name" value="Xaa-Pro-like_dom"/>
</dbReference>
<dbReference type="InterPro" id="IPR013736">
    <property type="entry name" value="Xaa-Pro_dipept_C"/>
</dbReference>
<dbReference type="InterPro" id="IPR029058">
    <property type="entry name" value="AB_hydrolase_fold"/>
</dbReference>
<protein>
    <submittedName>
        <fullName evidence="4">CocE/NonD family hydrolase</fullName>
    </submittedName>
</protein>
<name>A0ABT0C5K6_9BACT</name>
<dbReference type="InterPro" id="IPR050585">
    <property type="entry name" value="Xaa-Pro_dipeptidyl-ppase/CocE"/>
</dbReference>
<dbReference type="SUPFAM" id="SSF53474">
    <property type="entry name" value="alpha/beta-Hydrolases"/>
    <property type="match status" value="1"/>
</dbReference>
<dbReference type="NCBIfam" id="TIGR00976">
    <property type="entry name" value="CocE_NonD"/>
    <property type="match status" value="1"/>
</dbReference>
<dbReference type="Pfam" id="PF08530">
    <property type="entry name" value="PepX_C"/>
    <property type="match status" value="1"/>
</dbReference>
<evidence type="ECO:0000256" key="2">
    <source>
        <dbReference type="SAM" id="SignalP"/>
    </source>
</evidence>
<dbReference type="PANTHER" id="PTHR43056">
    <property type="entry name" value="PEPTIDASE S9 PROLYL OLIGOPEPTIDASE"/>
    <property type="match status" value="1"/>
</dbReference>
<evidence type="ECO:0000313" key="4">
    <source>
        <dbReference type="EMBL" id="MCJ2382288.1"/>
    </source>
</evidence>
<keyword evidence="5" id="KW-1185">Reference proteome</keyword>
<dbReference type="InterPro" id="IPR008979">
    <property type="entry name" value="Galactose-bd-like_sf"/>
</dbReference>
<dbReference type="Gene3D" id="3.40.50.1820">
    <property type="entry name" value="alpha/beta hydrolase"/>
    <property type="match status" value="1"/>
</dbReference>
<keyword evidence="1 4" id="KW-0378">Hydrolase</keyword>
<gene>
    <name evidence="4" type="ORF">MUN53_17010</name>
</gene>
<evidence type="ECO:0000256" key="1">
    <source>
        <dbReference type="ARBA" id="ARBA00022801"/>
    </source>
</evidence>
<dbReference type="Pfam" id="PF02129">
    <property type="entry name" value="Peptidase_S15"/>
    <property type="match status" value="1"/>
</dbReference>
<accession>A0ABT0C5K6</accession>
<sequence length="626" mass="72593">MKHVKCMLLAGLLCGLFGMKLYAQQETSKIDSAELKLRQNYTKREVMIPMRDGVKLFTSIYEPKDQSEKHPILMMRTPYSCEPYGDKFGIKENIYTQNRYILVYQDIRGRHKSEGEFVQVRPLNKNKKSKKDIDEATDTYDTIEWLLKHTYNNGNAGTWGISYDGFQATMTASSNHPALKAVSPQGPVTDWFRGDDRHHNGAFTFLQTTNFLPWLEGRHAGKGVMKEIVKNDVYTDFLRLGTFKDADALVQDTTETLWNLIKKHPNFDAFWQERDARQSCYNLKPAMLVVGGLFDSEDCYGAWNTYKAIKEQSPETELYLAFGPWWHGAWTRPGFEGFGNIYFGKSTSKFYREEIEYPFFRYYLEGKGEKPKHHVSVFHTGKNEWVFAEEWPLPEMQPTPYYIHGDGSVSTEAPEEKESFTEYVSDMSKPVPYTGNPTRSRTLEYMLDDQRFATARPDVISFMTPVLTDTLTLAGPIEVELQTAISSTDADFMVKVIDVFPENFQYPKEATDYLKNGRYPMSGYEMLVRGELFRGRFRTGFDNPQPFEPNQITPVHYTLYDVAHTFLPGHRLMIQIQSSWFPIIDRNPQRFIDTYHCSVEDFVMKQNIRIYHQQNAATRLILPVVK</sequence>
<dbReference type="SMART" id="SM00939">
    <property type="entry name" value="PepX_C"/>
    <property type="match status" value="1"/>
</dbReference>
<dbReference type="EMBL" id="JAKZMM010000068">
    <property type="protein sequence ID" value="MCJ2382288.1"/>
    <property type="molecule type" value="Genomic_DNA"/>
</dbReference>
<evidence type="ECO:0000313" key="5">
    <source>
        <dbReference type="Proteomes" id="UP001165444"/>
    </source>
</evidence>
<organism evidence="4 5">
    <name type="scientific">Parabacteroides faecalis</name>
    <dbReference type="NCBI Taxonomy" id="2924040"/>
    <lineage>
        <taxon>Bacteria</taxon>
        <taxon>Pseudomonadati</taxon>
        <taxon>Bacteroidota</taxon>
        <taxon>Bacteroidia</taxon>
        <taxon>Bacteroidales</taxon>
        <taxon>Tannerellaceae</taxon>
        <taxon>Parabacteroides</taxon>
    </lineage>
</organism>